<evidence type="ECO:0000259" key="8">
    <source>
        <dbReference type="Pfam" id="PF04535"/>
    </source>
</evidence>
<dbReference type="Gramene" id="PUZ45674">
    <property type="protein sequence ID" value="PUZ45674"/>
    <property type="gene ID" value="GQ55_8G244000"/>
</dbReference>
<comment type="similarity">
    <text evidence="2 7">Belongs to the Casparian strip membrane proteins (CASP) family.</text>
</comment>
<accession>A0A2T7CQS2</accession>
<keyword evidence="10" id="KW-1185">Reference proteome</keyword>
<feature type="transmembrane region" description="Helical" evidence="7">
    <location>
        <begin position="93"/>
        <end position="116"/>
    </location>
</feature>
<dbReference type="InterPro" id="IPR044173">
    <property type="entry name" value="CASPL"/>
</dbReference>
<feature type="transmembrane region" description="Helical" evidence="7">
    <location>
        <begin position="173"/>
        <end position="195"/>
    </location>
</feature>
<dbReference type="EMBL" id="CM009756">
    <property type="protein sequence ID" value="PUZ45674.1"/>
    <property type="molecule type" value="Genomic_DNA"/>
</dbReference>
<keyword evidence="4 7" id="KW-0812">Transmembrane</keyword>
<feature type="transmembrane region" description="Helical" evidence="7">
    <location>
        <begin position="128"/>
        <end position="153"/>
    </location>
</feature>
<feature type="domain" description="Casparian strip membrane protein" evidence="8">
    <location>
        <begin position="46"/>
        <end position="194"/>
    </location>
</feature>
<keyword evidence="5 7" id="KW-1133">Transmembrane helix</keyword>
<dbReference type="InterPro" id="IPR006702">
    <property type="entry name" value="CASP_dom"/>
</dbReference>
<gene>
    <name evidence="9" type="ORF">GQ55_8G244000</name>
</gene>
<keyword evidence="6 7" id="KW-0472">Membrane</keyword>
<evidence type="ECO:0000256" key="1">
    <source>
        <dbReference type="ARBA" id="ARBA00004651"/>
    </source>
</evidence>
<dbReference type="PANTHER" id="PTHR36488">
    <property type="entry name" value="CASP-LIKE PROTEIN 1U1"/>
    <property type="match status" value="1"/>
</dbReference>
<protein>
    <recommendedName>
        <fullName evidence="7">CASP-like protein</fullName>
    </recommendedName>
</protein>
<feature type="transmembrane region" description="Helical" evidence="7">
    <location>
        <begin position="48"/>
        <end position="68"/>
    </location>
</feature>
<organism evidence="9 10">
    <name type="scientific">Panicum hallii var. hallii</name>
    <dbReference type="NCBI Taxonomy" id="1504633"/>
    <lineage>
        <taxon>Eukaryota</taxon>
        <taxon>Viridiplantae</taxon>
        <taxon>Streptophyta</taxon>
        <taxon>Embryophyta</taxon>
        <taxon>Tracheophyta</taxon>
        <taxon>Spermatophyta</taxon>
        <taxon>Magnoliopsida</taxon>
        <taxon>Liliopsida</taxon>
        <taxon>Poales</taxon>
        <taxon>Poaceae</taxon>
        <taxon>PACMAD clade</taxon>
        <taxon>Panicoideae</taxon>
        <taxon>Panicodae</taxon>
        <taxon>Paniceae</taxon>
        <taxon>Panicinae</taxon>
        <taxon>Panicum</taxon>
        <taxon>Panicum sect. Panicum</taxon>
    </lineage>
</organism>
<evidence type="ECO:0000256" key="5">
    <source>
        <dbReference type="ARBA" id="ARBA00022989"/>
    </source>
</evidence>
<dbReference type="GO" id="GO:0005886">
    <property type="term" value="C:plasma membrane"/>
    <property type="evidence" value="ECO:0007669"/>
    <property type="project" value="UniProtKB-SubCell"/>
</dbReference>
<name>A0A2T7CQS2_9POAL</name>
<keyword evidence="3 7" id="KW-1003">Cell membrane</keyword>
<dbReference type="Pfam" id="PF04535">
    <property type="entry name" value="CASP_dom"/>
    <property type="match status" value="1"/>
</dbReference>
<evidence type="ECO:0000313" key="10">
    <source>
        <dbReference type="Proteomes" id="UP000244336"/>
    </source>
</evidence>
<comment type="subunit">
    <text evidence="7">Homodimer and heterodimers.</text>
</comment>
<evidence type="ECO:0000256" key="2">
    <source>
        <dbReference type="ARBA" id="ARBA00007651"/>
    </source>
</evidence>
<evidence type="ECO:0000313" key="9">
    <source>
        <dbReference type="EMBL" id="PUZ45674.1"/>
    </source>
</evidence>
<dbReference type="AlphaFoldDB" id="A0A2T7CQS2"/>
<dbReference type="PANTHER" id="PTHR36488:SF6">
    <property type="entry name" value="CASP-LIKE PROTEIN 1U4"/>
    <property type="match status" value="1"/>
</dbReference>
<comment type="subcellular location">
    <subcellularLocation>
        <location evidence="1 7">Cell membrane</location>
        <topology evidence="1 7">Multi-pass membrane protein</topology>
    </subcellularLocation>
</comment>
<evidence type="ECO:0000256" key="6">
    <source>
        <dbReference type="ARBA" id="ARBA00023136"/>
    </source>
</evidence>
<sequence length="230" mass="24108">MCIYTHECLYANHHLIDSHSLDRSRSSITMCDEKKSGGGGKWRHPVSLVFRIAGMGLAVAAAAVMATASECTVYGDYYGVRRPRTVTYRDFPAFVYLVVAASIAAALEAVAIFLGVCRKGKARKAGAVLAPLLAAAAPALLYTSAGAAFAAGWDIYYYMEPSGRRLSVCASSVGARFCALVHVSMWLSLSAAVAVSLAEWAAAARGCGGGSDSDSDSDDSVCGHGCHSKH</sequence>
<proteinExistence type="inferred from homology"/>
<reference evidence="9 10" key="1">
    <citation type="submission" date="2018-04" db="EMBL/GenBank/DDBJ databases">
        <title>WGS assembly of Panicum hallii var. hallii HAL2.</title>
        <authorList>
            <person name="Lovell J."/>
            <person name="Jenkins J."/>
            <person name="Lowry D."/>
            <person name="Mamidi S."/>
            <person name="Sreedasyam A."/>
            <person name="Weng X."/>
            <person name="Barry K."/>
            <person name="Bonette J."/>
            <person name="Campitelli B."/>
            <person name="Daum C."/>
            <person name="Gordon S."/>
            <person name="Gould B."/>
            <person name="Lipzen A."/>
            <person name="MacQueen A."/>
            <person name="Palacio-Mejia J."/>
            <person name="Plott C."/>
            <person name="Shakirov E."/>
            <person name="Shu S."/>
            <person name="Yoshinaga Y."/>
            <person name="Zane M."/>
            <person name="Rokhsar D."/>
            <person name="Grimwood J."/>
            <person name="Schmutz J."/>
            <person name="Juenger T."/>
        </authorList>
    </citation>
    <scope>NUCLEOTIDE SEQUENCE [LARGE SCALE GENOMIC DNA]</scope>
    <source>
        <strain evidence="10">cv. HAL2</strain>
    </source>
</reference>
<dbReference type="Proteomes" id="UP000244336">
    <property type="component" value="Chromosome 8"/>
</dbReference>
<evidence type="ECO:0000256" key="7">
    <source>
        <dbReference type="RuleBase" id="RU361233"/>
    </source>
</evidence>
<evidence type="ECO:0000256" key="4">
    <source>
        <dbReference type="ARBA" id="ARBA00022692"/>
    </source>
</evidence>
<dbReference type="OrthoDB" id="692805at2759"/>
<evidence type="ECO:0000256" key="3">
    <source>
        <dbReference type="ARBA" id="ARBA00022475"/>
    </source>
</evidence>